<dbReference type="EMBL" id="FMJY01000001">
    <property type="protein sequence ID" value="SCO78123.1"/>
    <property type="molecule type" value="Genomic_DNA"/>
</dbReference>
<dbReference type="VEuPathDB" id="FungiDB:FOC4_g10013349"/>
<dbReference type="VEuPathDB" id="FungiDB:FOIG_13788"/>
<sequence>MALPAADPQEHPAWIYNPSADIQEYPDWIHDPEVRTPRFDRGPRCRRSIFVRLKQALTHGGHRLHQRGFAIIRTAYGPESEEKFQHALTLIGRIAQVWSDDDITSCKTLMAYLKENNIERLGHISMEVDTRPNHEFTRRYQNDIQKINSSLMMLQ</sequence>
<reference evidence="2" key="1">
    <citation type="submission" date="2016-09" db="EMBL/GenBank/DDBJ databases">
        <authorList>
            <person name="Guldener U."/>
        </authorList>
    </citation>
    <scope>NUCLEOTIDE SEQUENCE [LARGE SCALE GENOMIC DNA]</scope>
    <source>
        <strain evidence="2">V64-1</strain>
    </source>
</reference>
<gene>
    <name evidence="1" type="ORF">FRV6_02336</name>
</gene>
<dbReference type="Proteomes" id="UP000219369">
    <property type="component" value="Unassembled WGS sequence"/>
</dbReference>
<protein>
    <submittedName>
        <fullName evidence="1">Uncharacterized protein</fullName>
    </submittedName>
</protein>
<evidence type="ECO:0000313" key="1">
    <source>
        <dbReference type="EMBL" id="SCO78123.1"/>
    </source>
</evidence>
<accession>A0A2H3T8R5</accession>
<name>A0A2H3T8R5_FUSOX</name>
<evidence type="ECO:0000313" key="2">
    <source>
        <dbReference type="Proteomes" id="UP000219369"/>
    </source>
</evidence>
<proteinExistence type="predicted"/>
<organism evidence="1 2">
    <name type="scientific">Fusarium oxysporum</name>
    <name type="common">Fusarium vascular wilt</name>
    <dbReference type="NCBI Taxonomy" id="5507"/>
    <lineage>
        <taxon>Eukaryota</taxon>
        <taxon>Fungi</taxon>
        <taxon>Dikarya</taxon>
        <taxon>Ascomycota</taxon>
        <taxon>Pezizomycotina</taxon>
        <taxon>Sordariomycetes</taxon>
        <taxon>Hypocreomycetidae</taxon>
        <taxon>Hypocreales</taxon>
        <taxon>Nectriaceae</taxon>
        <taxon>Fusarium</taxon>
        <taxon>Fusarium oxysporum species complex</taxon>
    </lineage>
</organism>
<dbReference type="AlphaFoldDB" id="A0A2H3T8R5"/>
<dbReference type="VEuPathDB" id="FungiDB:FOC1_g10010791"/>
<dbReference type="OrthoDB" id="6499973at2759"/>
<dbReference type="VEuPathDB" id="FungiDB:FOMG_16820"/>